<evidence type="ECO:0000256" key="4">
    <source>
        <dbReference type="ARBA" id="ARBA00022989"/>
    </source>
</evidence>
<evidence type="ECO:0000313" key="8">
    <source>
        <dbReference type="EnsemblPlants" id="AUR62039498-RA:cds"/>
    </source>
</evidence>
<dbReference type="Proteomes" id="UP000596660">
    <property type="component" value="Unplaced"/>
</dbReference>
<dbReference type="AlphaFoldDB" id="A0A803N2U2"/>
<reference evidence="8" key="1">
    <citation type="journal article" date="2017" name="Nature">
        <title>The genome of Chenopodium quinoa.</title>
        <authorList>
            <person name="Jarvis D.E."/>
            <person name="Ho Y.S."/>
            <person name="Lightfoot D.J."/>
            <person name="Schmoeckel S.M."/>
            <person name="Li B."/>
            <person name="Borm T.J.A."/>
            <person name="Ohyanagi H."/>
            <person name="Mineta K."/>
            <person name="Michell C.T."/>
            <person name="Saber N."/>
            <person name="Kharbatia N.M."/>
            <person name="Rupper R.R."/>
            <person name="Sharp A.R."/>
            <person name="Dally N."/>
            <person name="Boughton B.A."/>
            <person name="Woo Y.H."/>
            <person name="Gao G."/>
            <person name="Schijlen E.G.W.M."/>
            <person name="Guo X."/>
            <person name="Momin A.A."/>
            <person name="Negrao S."/>
            <person name="Al-Babili S."/>
            <person name="Gehring C."/>
            <person name="Roessner U."/>
            <person name="Jung C."/>
            <person name="Murphy K."/>
            <person name="Arold S.T."/>
            <person name="Gojobori T."/>
            <person name="van der Linden C.G."/>
            <person name="van Loo E.N."/>
            <person name="Jellen E.N."/>
            <person name="Maughan P.J."/>
            <person name="Tester M."/>
        </authorList>
    </citation>
    <scope>NUCLEOTIDE SEQUENCE [LARGE SCALE GENOMIC DNA]</scope>
    <source>
        <strain evidence="8">cv. PI 614886</strain>
    </source>
</reference>
<keyword evidence="4 7" id="KW-1133">Transmembrane helix</keyword>
<dbReference type="Gene3D" id="1.20.1080.10">
    <property type="entry name" value="Glycerol uptake facilitator protein"/>
    <property type="match status" value="1"/>
</dbReference>
<evidence type="ECO:0000256" key="7">
    <source>
        <dbReference type="SAM" id="Phobius"/>
    </source>
</evidence>
<dbReference type="PRINTS" id="PR00783">
    <property type="entry name" value="MINTRINSICP"/>
</dbReference>
<evidence type="ECO:0000256" key="1">
    <source>
        <dbReference type="ARBA" id="ARBA00004141"/>
    </source>
</evidence>
<dbReference type="PROSITE" id="PS00221">
    <property type="entry name" value="MIP"/>
    <property type="match status" value="1"/>
</dbReference>
<dbReference type="PANTHER" id="PTHR45724:SF13">
    <property type="entry name" value="AQUAPORIN NIP1-1-RELATED"/>
    <property type="match status" value="1"/>
</dbReference>
<evidence type="ECO:0000256" key="3">
    <source>
        <dbReference type="ARBA" id="ARBA00022692"/>
    </source>
</evidence>
<dbReference type="InterPro" id="IPR023271">
    <property type="entry name" value="Aquaporin-like"/>
</dbReference>
<accession>A0A803N2U2</accession>
<evidence type="ECO:0000256" key="6">
    <source>
        <dbReference type="RuleBase" id="RU000477"/>
    </source>
</evidence>
<proteinExistence type="inferred from homology"/>
<keyword evidence="3 6" id="KW-0812">Transmembrane</keyword>
<evidence type="ECO:0000313" key="9">
    <source>
        <dbReference type="Proteomes" id="UP000596660"/>
    </source>
</evidence>
<dbReference type="GO" id="GO:0016020">
    <property type="term" value="C:membrane"/>
    <property type="evidence" value="ECO:0007669"/>
    <property type="project" value="UniProtKB-SubCell"/>
</dbReference>
<keyword evidence="5 7" id="KW-0472">Membrane</keyword>
<organism evidence="8 9">
    <name type="scientific">Chenopodium quinoa</name>
    <name type="common">Quinoa</name>
    <dbReference type="NCBI Taxonomy" id="63459"/>
    <lineage>
        <taxon>Eukaryota</taxon>
        <taxon>Viridiplantae</taxon>
        <taxon>Streptophyta</taxon>
        <taxon>Embryophyta</taxon>
        <taxon>Tracheophyta</taxon>
        <taxon>Spermatophyta</taxon>
        <taxon>Magnoliopsida</taxon>
        <taxon>eudicotyledons</taxon>
        <taxon>Gunneridae</taxon>
        <taxon>Pentapetalae</taxon>
        <taxon>Caryophyllales</taxon>
        <taxon>Chenopodiaceae</taxon>
        <taxon>Chenopodioideae</taxon>
        <taxon>Atripliceae</taxon>
        <taxon>Chenopodium</taxon>
    </lineage>
</organism>
<feature type="transmembrane region" description="Helical" evidence="7">
    <location>
        <begin position="71"/>
        <end position="91"/>
    </location>
</feature>
<dbReference type="Gramene" id="AUR62039498-RA">
    <property type="protein sequence ID" value="AUR62039498-RA:cds"/>
    <property type="gene ID" value="AUR62039498"/>
</dbReference>
<dbReference type="EnsemblPlants" id="AUR62039498-RA">
    <property type="protein sequence ID" value="AUR62039498-RA:cds"/>
    <property type="gene ID" value="AUR62039498"/>
</dbReference>
<comment type="subcellular location">
    <subcellularLocation>
        <location evidence="1">Membrane</location>
        <topology evidence="1">Multi-pass membrane protein</topology>
    </subcellularLocation>
</comment>
<evidence type="ECO:0000256" key="2">
    <source>
        <dbReference type="ARBA" id="ARBA00022448"/>
    </source>
</evidence>
<comment type="similarity">
    <text evidence="6">Belongs to the MIP/aquaporin (TC 1.A.8) family.</text>
</comment>
<dbReference type="Pfam" id="PF00230">
    <property type="entry name" value="MIP"/>
    <property type="match status" value="1"/>
</dbReference>
<keyword evidence="2 6" id="KW-0813">Transport</keyword>
<feature type="transmembrane region" description="Helical" evidence="7">
    <location>
        <begin position="43"/>
        <end position="65"/>
    </location>
</feature>
<protein>
    <submittedName>
        <fullName evidence="8">Uncharacterized protein</fullName>
    </submittedName>
</protein>
<name>A0A803N2U2_CHEQI</name>
<dbReference type="SUPFAM" id="SSF81338">
    <property type="entry name" value="Aquaporin-like"/>
    <property type="match status" value="1"/>
</dbReference>
<keyword evidence="9" id="KW-1185">Reference proteome</keyword>
<sequence>MGEVARSNGNHEVTINVKETNNQSSSSNSMDNSCFSVHFLQKMIAEVLGTYFVIFAGCAAVTVNLDGEKVVTLPGIAITWGLVVMVMVYSVGHISGAHFNPAVTIAFATSRRFPWKQGGRDLGSAVWEWSRWSCRKGRWWLGRWGCPVVGGWVNYSAADLWEAAAGWLRAVVQGSCCAGVVR</sequence>
<dbReference type="PANTHER" id="PTHR45724">
    <property type="entry name" value="AQUAPORIN NIP2-1"/>
    <property type="match status" value="1"/>
</dbReference>
<dbReference type="GO" id="GO:0015267">
    <property type="term" value="F:channel activity"/>
    <property type="evidence" value="ECO:0007669"/>
    <property type="project" value="InterPro"/>
</dbReference>
<dbReference type="InterPro" id="IPR000425">
    <property type="entry name" value="MIP"/>
</dbReference>
<dbReference type="InterPro" id="IPR034294">
    <property type="entry name" value="Aquaporin_transptr"/>
</dbReference>
<evidence type="ECO:0000256" key="5">
    <source>
        <dbReference type="ARBA" id="ARBA00023136"/>
    </source>
</evidence>
<dbReference type="InterPro" id="IPR022357">
    <property type="entry name" value="MIP_CS"/>
</dbReference>
<reference evidence="8" key="2">
    <citation type="submission" date="2021-03" db="UniProtKB">
        <authorList>
            <consortium name="EnsemblPlants"/>
        </authorList>
    </citation>
    <scope>IDENTIFICATION</scope>
</reference>